<feature type="domain" description="Non-reducing end beta-L-arabinofuranosidase-like GH127 catalytic" evidence="1">
    <location>
        <begin position="13"/>
        <end position="425"/>
    </location>
</feature>
<dbReference type="Proteomes" id="UP000825051">
    <property type="component" value="Chromosome"/>
</dbReference>
<dbReference type="InterPro" id="IPR012878">
    <property type="entry name" value="Beta-AFase-like_GH127_cat"/>
</dbReference>
<evidence type="ECO:0000313" key="5">
    <source>
        <dbReference type="Proteomes" id="UP000825051"/>
    </source>
</evidence>
<accession>A0A8F9TWG0</accession>
<keyword evidence="5" id="KW-1185">Reference proteome</keyword>
<dbReference type="InterPro" id="IPR049049">
    <property type="entry name" value="Beta-AFase-like_GH127_C"/>
</dbReference>
<dbReference type="Pfam" id="PF20737">
    <property type="entry name" value="Glyco_hydro127C"/>
    <property type="match status" value="1"/>
</dbReference>
<dbReference type="InterPro" id="IPR049046">
    <property type="entry name" value="Beta-AFase-like_GH127_middle"/>
</dbReference>
<feature type="domain" description="Non-reducing end beta-L-arabinofuranosidase-like GH127 C-terminal" evidence="3">
    <location>
        <begin position="534"/>
        <end position="644"/>
    </location>
</feature>
<dbReference type="PANTHER" id="PTHR43465">
    <property type="entry name" value="DUF1680 DOMAIN PROTEIN (AFU_ORTHOLOGUE AFUA_1G08910)"/>
    <property type="match status" value="1"/>
</dbReference>
<dbReference type="AlphaFoldDB" id="A0A8F9TWG0"/>
<keyword evidence="4" id="KW-0378">Hydrolase</keyword>
<gene>
    <name evidence="4" type="ORF">K0B96_01215</name>
</gene>
<evidence type="ECO:0000259" key="3">
    <source>
        <dbReference type="Pfam" id="PF20737"/>
    </source>
</evidence>
<evidence type="ECO:0000313" key="4">
    <source>
        <dbReference type="EMBL" id="QYM79266.1"/>
    </source>
</evidence>
<reference evidence="4" key="1">
    <citation type="submission" date="2021-08" db="EMBL/GenBank/DDBJ databases">
        <title>Genome of a novel bacterium of the phylum Verrucomicrobia, Oleiharenicola sp. KSB-15.</title>
        <authorList>
            <person name="Chung J.-H."/>
            <person name="Ahn J.-H."/>
            <person name="Yoon Y."/>
            <person name="Kim D.-Y."/>
            <person name="An S.-H."/>
            <person name="Park I."/>
            <person name="Yeon J."/>
        </authorList>
    </citation>
    <scope>NUCLEOTIDE SEQUENCE</scope>
    <source>
        <strain evidence="4">KSB-15</strain>
    </source>
</reference>
<dbReference type="KEGG" id="ole:K0B96_01215"/>
<dbReference type="GO" id="GO:0016787">
    <property type="term" value="F:hydrolase activity"/>
    <property type="evidence" value="ECO:0007669"/>
    <property type="project" value="UniProtKB-KW"/>
</dbReference>
<sequence length="646" mass="72095">MSLPTCLPLPRIRFERGFLAERARLVREVVIPYQWEALNDRVPGAERSGTINNFKVAAGERPGEFYGYWFQDSDLAKWLEAASFSLATHPDPKLDAELDGIIATIAKAQQPDGYLDTFVQLTAPDKRWTNLFEWHELYIAGHFIEAGVAHFEATGKRTLLDVVGKLADMIEKVFGLGAGQIPGYPGHEEIELALVKLARVTGEKRYVQLAAYFINQRGAAPNYFDAESQRLGVSAKLPIYFYKNRWEYLQAEKPVRDALEPVGHAVRAMYLYTAMADLARELGDQSLRQACHTLWNNLRDYHTYITGAVGSEWEGEQFSGRYDLPNDRAYAESCAGIGLVFFARRMLDLELRGEFADAMERTLFNNVLAGMALDGKTFFYVNPLEVRPEEAKARRDQHYVKTQRVPWFGCACCPPNIARTLTSLGYYVHSVQPDGLAIHLYADCALDATVAGVKVGLAVKTDYPWDGKVRVEVTPRGPAKFGLRLRLPGWCTAPSASVNGAPVDLAAHARDGYLHLDREWAPGDVVTLDLPMTVQRVRAHPRVHYDLGCVALQRGPLVFCVEQIDNGPQLAQLVLPKRAVLTARFDAGLLGGAIVIEGAAERITPASNELYSTAEPIRVPATLRAVPYCLWNNRGEGEMRVWLRED</sequence>
<evidence type="ECO:0000259" key="2">
    <source>
        <dbReference type="Pfam" id="PF20736"/>
    </source>
</evidence>
<dbReference type="Pfam" id="PF07944">
    <property type="entry name" value="Beta-AFase-like_GH127_cat"/>
    <property type="match status" value="1"/>
</dbReference>
<dbReference type="InterPro" id="IPR049174">
    <property type="entry name" value="Beta-AFase-like"/>
</dbReference>
<dbReference type="InterPro" id="IPR008928">
    <property type="entry name" value="6-hairpin_glycosidase_sf"/>
</dbReference>
<protein>
    <submittedName>
        <fullName evidence="4">Glycoside hydrolase family 127 protein</fullName>
    </submittedName>
</protein>
<feature type="domain" description="Non-reducing end beta-L-arabinofuranosidase-like GH127 middle" evidence="2">
    <location>
        <begin position="436"/>
        <end position="532"/>
    </location>
</feature>
<dbReference type="EMBL" id="CP080507">
    <property type="protein sequence ID" value="QYM79266.1"/>
    <property type="molecule type" value="Genomic_DNA"/>
</dbReference>
<dbReference type="SUPFAM" id="SSF48208">
    <property type="entry name" value="Six-hairpin glycosidases"/>
    <property type="match status" value="1"/>
</dbReference>
<dbReference type="RefSeq" id="WP_220162917.1">
    <property type="nucleotide sequence ID" value="NZ_CP080507.1"/>
</dbReference>
<dbReference type="GO" id="GO:0005975">
    <property type="term" value="P:carbohydrate metabolic process"/>
    <property type="evidence" value="ECO:0007669"/>
    <property type="project" value="InterPro"/>
</dbReference>
<name>A0A8F9TWG0_9BACT</name>
<evidence type="ECO:0000259" key="1">
    <source>
        <dbReference type="Pfam" id="PF07944"/>
    </source>
</evidence>
<organism evidence="4 5">
    <name type="scientific">Horticoccus luteus</name>
    <dbReference type="NCBI Taxonomy" id="2862869"/>
    <lineage>
        <taxon>Bacteria</taxon>
        <taxon>Pseudomonadati</taxon>
        <taxon>Verrucomicrobiota</taxon>
        <taxon>Opitutia</taxon>
        <taxon>Opitutales</taxon>
        <taxon>Opitutaceae</taxon>
        <taxon>Horticoccus</taxon>
    </lineage>
</organism>
<dbReference type="PANTHER" id="PTHR43465:SF2">
    <property type="entry name" value="DUF1680 DOMAIN PROTEIN (AFU_ORTHOLOGUE AFUA_1G08910)"/>
    <property type="match status" value="1"/>
</dbReference>
<dbReference type="Pfam" id="PF20736">
    <property type="entry name" value="Glyco_hydro127M"/>
    <property type="match status" value="1"/>
</dbReference>
<proteinExistence type="predicted"/>